<reference evidence="2" key="1">
    <citation type="journal article" date="2023" name="Mol. Biol. Evol.">
        <title>Third-Generation Sequencing Reveals the Adaptive Role of the Epigenome in Three Deep-Sea Polychaetes.</title>
        <authorList>
            <person name="Perez M."/>
            <person name="Aroh O."/>
            <person name="Sun Y."/>
            <person name="Lan Y."/>
            <person name="Juniper S.K."/>
            <person name="Young C.R."/>
            <person name="Angers B."/>
            <person name="Qian P.Y."/>
        </authorList>
    </citation>
    <scope>NUCLEOTIDE SEQUENCE</scope>
    <source>
        <strain evidence="2">P08H-3</strain>
    </source>
</reference>
<dbReference type="AlphaFoldDB" id="A0AAD9IQ29"/>
<evidence type="ECO:0000313" key="3">
    <source>
        <dbReference type="Proteomes" id="UP001208570"/>
    </source>
</evidence>
<dbReference type="EMBL" id="JAODUP010003337">
    <property type="protein sequence ID" value="KAK2138313.1"/>
    <property type="molecule type" value="Genomic_DNA"/>
</dbReference>
<dbReference type="InterPro" id="IPR014716">
    <property type="entry name" value="Fibrinogen_a/b/g_C_1"/>
</dbReference>
<keyword evidence="3" id="KW-1185">Reference proteome</keyword>
<protein>
    <recommendedName>
        <fullName evidence="1">Fibrinogen C-terminal domain-containing protein</fullName>
    </recommendedName>
</protein>
<evidence type="ECO:0000259" key="1">
    <source>
        <dbReference type="PROSITE" id="PS51406"/>
    </source>
</evidence>
<dbReference type="InterPro" id="IPR002181">
    <property type="entry name" value="Fibrinogen_a/b/g_C_dom"/>
</dbReference>
<dbReference type="PROSITE" id="PS51406">
    <property type="entry name" value="FIBRINOGEN_C_2"/>
    <property type="match status" value="2"/>
</dbReference>
<dbReference type="Pfam" id="PF00147">
    <property type="entry name" value="Fibrinogen_C"/>
    <property type="match status" value="1"/>
</dbReference>
<feature type="domain" description="Fibrinogen C-terminal" evidence="1">
    <location>
        <begin position="149"/>
        <end position="227"/>
    </location>
</feature>
<gene>
    <name evidence="2" type="ORF">LSH36_3319g00016</name>
</gene>
<comment type="caution">
    <text evidence="2">The sequence shown here is derived from an EMBL/GenBank/DDBJ whole genome shotgun (WGS) entry which is preliminary data.</text>
</comment>
<dbReference type="PANTHER" id="PTHR19143">
    <property type="entry name" value="FIBRINOGEN/TENASCIN/ANGIOPOEITIN"/>
    <property type="match status" value="1"/>
</dbReference>
<dbReference type="GO" id="GO:0005615">
    <property type="term" value="C:extracellular space"/>
    <property type="evidence" value="ECO:0007669"/>
    <property type="project" value="TreeGrafter"/>
</dbReference>
<evidence type="ECO:0000313" key="2">
    <source>
        <dbReference type="EMBL" id="KAK2138313.1"/>
    </source>
</evidence>
<proteinExistence type="predicted"/>
<name>A0AAD9IQ29_9ANNE</name>
<dbReference type="Gene3D" id="3.90.215.10">
    <property type="entry name" value="Gamma Fibrinogen, chain A, domain 1"/>
    <property type="match status" value="2"/>
</dbReference>
<dbReference type="Proteomes" id="UP001208570">
    <property type="component" value="Unassembled WGS sequence"/>
</dbReference>
<dbReference type="SUPFAM" id="SSF56496">
    <property type="entry name" value="Fibrinogen C-terminal domain-like"/>
    <property type="match status" value="1"/>
</dbReference>
<organism evidence="2 3">
    <name type="scientific">Paralvinella palmiformis</name>
    <dbReference type="NCBI Taxonomy" id="53620"/>
    <lineage>
        <taxon>Eukaryota</taxon>
        <taxon>Metazoa</taxon>
        <taxon>Spiralia</taxon>
        <taxon>Lophotrochozoa</taxon>
        <taxon>Annelida</taxon>
        <taxon>Polychaeta</taxon>
        <taxon>Sedentaria</taxon>
        <taxon>Canalipalpata</taxon>
        <taxon>Terebellida</taxon>
        <taxon>Terebelliformia</taxon>
        <taxon>Alvinellidae</taxon>
        <taxon>Paralvinella</taxon>
    </lineage>
</organism>
<dbReference type="SMART" id="SM00186">
    <property type="entry name" value="FBG"/>
    <property type="match status" value="1"/>
</dbReference>
<dbReference type="InterPro" id="IPR050373">
    <property type="entry name" value="Fibrinogen_C-term_domain"/>
</dbReference>
<dbReference type="PANTHER" id="PTHR19143:SF394">
    <property type="entry name" value="ANGIOPOIETIN-RELATED PROTEIN 3-LIKE"/>
    <property type="match status" value="1"/>
</dbReference>
<dbReference type="InterPro" id="IPR036056">
    <property type="entry name" value="Fibrinogen-like_C"/>
</dbReference>
<feature type="domain" description="Fibrinogen C-terminal" evidence="1">
    <location>
        <begin position="228"/>
        <end position="309"/>
    </location>
</feature>
<dbReference type="NCBIfam" id="NF040941">
    <property type="entry name" value="GGGWT_bact"/>
    <property type="match status" value="1"/>
</dbReference>
<accession>A0AAD9IQ29</accession>
<sequence length="313" mass="36347">MYFRNFLVGHLYIRFEDRSLRSTNLEVLTDNTSDTCTTFQRINNMNISYYTQFRVQKSAGQIGDTNVTITGSKLGCGYNLYVTVLTTAQSTTWLGRWTGCTLLETIRDGNMESCSYWCKSPGYWKELQVLKVARRPEELNWELCDINITSNSTVYFGCSDIHEERNGVYQVHPQNFDTPLTVYCDETTNGGGWTVLMRRFDGSENFSREWDDYENGFGSLNKEFWAGDSFSYHNGMMFSTTSHDNDLRITNCAKIFHAAWWHGDCFQVSLTGELKDTQSTEFAKGITWKHPWGYNKFAKYVRMMIRPVKRRNV</sequence>